<reference evidence="2" key="1">
    <citation type="submission" date="2016-11" db="EMBL/GenBank/DDBJ databases">
        <title>The genome of Nicotiana attenuata.</title>
        <authorList>
            <person name="Xu S."/>
            <person name="Brockmoeller T."/>
            <person name="Gaquerel E."/>
            <person name="Navarro A."/>
            <person name="Kuhl H."/>
            <person name="Gase K."/>
            <person name="Ling Z."/>
            <person name="Zhou W."/>
            <person name="Kreitzer C."/>
            <person name="Stanke M."/>
            <person name="Tang H."/>
            <person name="Lyons E."/>
            <person name="Pandey P."/>
            <person name="Pandey S.P."/>
            <person name="Timmermann B."/>
            <person name="Baldwin I.T."/>
        </authorList>
    </citation>
    <scope>NUCLEOTIDE SEQUENCE [LARGE SCALE GENOMIC DNA]</scope>
    <source>
        <strain evidence="2">UT</strain>
    </source>
</reference>
<evidence type="ECO:0000256" key="1">
    <source>
        <dbReference type="SAM" id="Phobius"/>
    </source>
</evidence>
<sequence length="99" mass="11546">MDGTMIESLIGGQRGAWMDLFAHRIDTTVNARKIAKRCVYYTLVFFYKRRSHGFISLFSAVVVGYITVFCYDDLPQHRLLPDWFGWRCDAQLEAAHLHM</sequence>
<keyword evidence="1" id="KW-0472">Membrane</keyword>
<accession>A0A1J6L8N9</accession>
<proteinExistence type="predicted"/>
<dbReference type="EMBL" id="MJEQ01002418">
    <property type="protein sequence ID" value="OIT27425.1"/>
    <property type="molecule type" value="Genomic_DNA"/>
</dbReference>
<feature type="transmembrane region" description="Helical" evidence="1">
    <location>
        <begin position="53"/>
        <end position="71"/>
    </location>
</feature>
<gene>
    <name evidence="2" type="ORF">A4A49_51878</name>
</gene>
<comment type="caution">
    <text evidence="2">The sequence shown here is derived from an EMBL/GenBank/DDBJ whole genome shotgun (WGS) entry which is preliminary data.</text>
</comment>
<dbReference type="AlphaFoldDB" id="A0A1J6L8N9"/>
<name>A0A1J6L8N9_NICAT</name>
<evidence type="ECO:0000313" key="3">
    <source>
        <dbReference type="Proteomes" id="UP000187609"/>
    </source>
</evidence>
<dbReference type="Gramene" id="OIT27425">
    <property type="protein sequence ID" value="OIT27425"/>
    <property type="gene ID" value="A4A49_51878"/>
</dbReference>
<evidence type="ECO:0000313" key="2">
    <source>
        <dbReference type="EMBL" id="OIT27425.1"/>
    </source>
</evidence>
<keyword evidence="3" id="KW-1185">Reference proteome</keyword>
<keyword evidence="1" id="KW-0812">Transmembrane</keyword>
<dbReference type="Proteomes" id="UP000187609">
    <property type="component" value="Unassembled WGS sequence"/>
</dbReference>
<protein>
    <submittedName>
        <fullName evidence="2">Uncharacterized protein</fullName>
    </submittedName>
</protein>
<keyword evidence="1" id="KW-1133">Transmembrane helix</keyword>
<organism evidence="2 3">
    <name type="scientific">Nicotiana attenuata</name>
    <name type="common">Coyote tobacco</name>
    <dbReference type="NCBI Taxonomy" id="49451"/>
    <lineage>
        <taxon>Eukaryota</taxon>
        <taxon>Viridiplantae</taxon>
        <taxon>Streptophyta</taxon>
        <taxon>Embryophyta</taxon>
        <taxon>Tracheophyta</taxon>
        <taxon>Spermatophyta</taxon>
        <taxon>Magnoliopsida</taxon>
        <taxon>eudicotyledons</taxon>
        <taxon>Gunneridae</taxon>
        <taxon>Pentapetalae</taxon>
        <taxon>asterids</taxon>
        <taxon>lamiids</taxon>
        <taxon>Solanales</taxon>
        <taxon>Solanaceae</taxon>
        <taxon>Nicotianoideae</taxon>
        <taxon>Nicotianeae</taxon>
        <taxon>Nicotiana</taxon>
    </lineage>
</organism>